<accession>A0A4Q7UT53</accession>
<protein>
    <submittedName>
        <fullName evidence="1">Uncharacterized protein</fullName>
    </submittedName>
</protein>
<keyword evidence="2" id="KW-1185">Reference proteome</keyword>
<dbReference type="EMBL" id="SHKL01000001">
    <property type="protein sequence ID" value="RZT84164.1"/>
    <property type="molecule type" value="Genomic_DNA"/>
</dbReference>
<dbReference type="AlphaFoldDB" id="A0A4Q7UT53"/>
<name>A0A4Q7UT53_PSEST</name>
<evidence type="ECO:0000313" key="1">
    <source>
        <dbReference type="EMBL" id="RZT84164.1"/>
    </source>
</evidence>
<sequence>MNTNTIAMYGDDVRFDVLSGRAAGGVLCSPGSSVLPVWRVRVTDGGFAPVVAPIANKHNSTRVSVPGCRGTT</sequence>
<reference evidence="1 2" key="1">
    <citation type="submission" date="2019-02" db="EMBL/GenBank/DDBJ databases">
        <title>Sequencing the genomes of 1000 actinobacteria strains.</title>
        <authorList>
            <person name="Klenk H.-P."/>
        </authorList>
    </citation>
    <scope>NUCLEOTIDE SEQUENCE [LARGE SCALE GENOMIC DNA]</scope>
    <source>
        <strain evidence="1 2">DSM 45779</strain>
    </source>
</reference>
<organism evidence="1 2">
    <name type="scientific">Pseudonocardia sediminis</name>
    <dbReference type="NCBI Taxonomy" id="1397368"/>
    <lineage>
        <taxon>Bacteria</taxon>
        <taxon>Bacillati</taxon>
        <taxon>Actinomycetota</taxon>
        <taxon>Actinomycetes</taxon>
        <taxon>Pseudonocardiales</taxon>
        <taxon>Pseudonocardiaceae</taxon>
        <taxon>Pseudonocardia</taxon>
    </lineage>
</organism>
<comment type="caution">
    <text evidence="1">The sequence shown here is derived from an EMBL/GenBank/DDBJ whole genome shotgun (WGS) entry which is preliminary data.</text>
</comment>
<proteinExistence type="predicted"/>
<dbReference type="RefSeq" id="WP_130288806.1">
    <property type="nucleotide sequence ID" value="NZ_SHKL01000001.1"/>
</dbReference>
<evidence type="ECO:0000313" key="2">
    <source>
        <dbReference type="Proteomes" id="UP000291591"/>
    </source>
</evidence>
<dbReference type="Proteomes" id="UP000291591">
    <property type="component" value="Unassembled WGS sequence"/>
</dbReference>
<gene>
    <name evidence="1" type="ORF">EV383_0998</name>
</gene>